<dbReference type="GO" id="GO:0046872">
    <property type="term" value="F:metal ion binding"/>
    <property type="evidence" value="ECO:0007669"/>
    <property type="project" value="UniProtKB-UniRule"/>
</dbReference>
<evidence type="ECO:0000313" key="13">
    <source>
        <dbReference type="Proteomes" id="UP000189940"/>
    </source>
</evidence>
<evidence type="ECO:0000256" key="10">
    <source>
        <dbReference type="PIRNR" id="PIRNR006268"/>
    </source>
</evidence>
<dbReference type="PANTHER" id="PTHR30040:SF2">
    <property type="entry name" value="FAD:PROTEIN FMN TRANSFERASE"/>
    <property type="match status" value="1"/>
</dbReference>
<dbReference type="OrthoDB" id="9778595at2"/>
<protein>
    <recommendedName>
        <fullName evidence="2 10">FAD:protein FMN transferase</fullName>
        <ecNumber evidence="1 10">2.7.1.180</ecNumber>
    </recommendedName>
    <alternativeName>
        <fullName evidence="8 10">Flavin transferase</fullName>
    </alternativeName>
</protein>
<feature type="binding site" evidence="11">
    <location>
        <position position="290"/>
    </location>
    <ligand>
        <name>Mg(2+)</name>
        <dbReference type="ChEBI" id="CHEBI:18420"/>
    </ligand>
</feature>
<sequence length="338" mass="36401">MTVSITRRVAIPTIPEMPHAAPAGERIRELAGSTMGTTWSVKFVGSSTSVQTVHRMIPLALERVIAQMSPWESQSDISRFNRLALNQWQNLPLEFGRVMASALRIAAESGGAYDPTMGALVDLWGFGPSGSRVSPPPPDEVARRHRECGWQQLDLDTSARRLRRSNCGPLDLCGIAKGFAVDLVAETLGELGIHNALVEIGGELRGNGVKPDGSPWWVEIDRPERSTTDVAAEPILVALHQLAIATSGCERGFTRGADHFSHTLDPRTGWPIANGMMTATVLHRSCMEADGYATALMVLGPDAGVDFAVKHELAALVLFRHGDAVTELTTPALDAMLA</sequence>
<evidence type="ECO:0000256" key="3">
    <source>
        <dbReference type="ARBA" id="ARBA00022630"/>
    </source>
</evidence>
<evidence type="ECO:0000256" key="11">
    <source>
        <dbReference type="PIRSR" id="PIRSR006268-2"/>
    </source>
</evidence>
<keyword evidence="7 10" id="KW-0460">Magnesium</keyword>
<dbReference type="PIRSF" id="PIRSF006268">
    <property type="entry name" value="ApbE"/>
    <property type="match status" value="1"/>
</dbReference>
<gene>
    <name evidence="12" type="ORF">B2M20_16310</name>
</gene>
<comment type="caution">
    <text evidence="12">The sequence shown here is derived from an EMBL/GenBank/DDBJ whole genome shotgun (WGS) entry which is preliminary data.</text>
</comment>
<keyword evidence="13" id="KW-1185">Reference proteome</keyword>
<evidence type="ECO:0000256" key="1">
    <source>
        <dbReference type="ARBA" id="ARBA00011955"/>
    </source>
</evidence>
<keyword evidence="4 10" id="KW-0808">Transferase</keyword>
<dbReference type="AlphaFoldDB" id="A0A1V4HUT3"/>
<proteinExistence type="inferred from homology"/>
<evidence type="ECO:0000256" key="4">
    <source>
        <dbReference type="ARBA" id="ARBA00022679"/>
    </source>
</evidence>
<keyword evidence="6 10" id="KW-0274">FAD</keyword>
<reference evidence="12 13" key="1">
    <citation type="submission" date="2017-02" db="EMBL/GenBank/DDBJ databases">
        <title>Genome sequence of the nitrite-oxidizing bacterium Nitrobacter vulgaris strain Ab1.</title>
        <authorList>
            <person name="Mellbye B.L."/>
            <person name="Davis E.W."/>
            <person name="Spieck E."/>
            <person name="Chang J.H."/>
            <person name="Bottomley P.J."/>
            <person name="Sayavedra-Soto L.A."/>
        </authorList>
    </citation>
    <scope>NUCLEOTIDE SEQUENCE [LARGE SCALE GENOMIC DNA]</scope>
    <source>
        <strain evidence="12 13">Ab1</strain>
    </source>
</reference>
<dbReference type="GO" id="GO:0016740">
    <property type="term" value="F:transferase activity"/>
    <property type="evidence" value="ECO:0007669"/>
    <property type="project" value="UniProtKB-UniRule"/>
</dbReference>
<evidence type="ECO:0000256" key="7">
    <source>
        <dbReference type="ARBA" id="ARBA00022842"/>
    </source>
</evidence>
<evidence type="ECO:0000256" key="8">
    <source>
        <dbReference type="ARBA" id="ARBA00031306"/>
    </source>
</evidence>
<comment type="similarity">
    <text evidence="10">Belongs to the ApbE family.</text>
</comment>
<organism evidence="12 13">
    <name type="scientific">Nitrobacter vulgaris</name>
    <dbReference type="NCBI Taxonomy" id="29421"/>
    <lineage>
        <taxon>Bacteria</taxon>
        <taxon>Pseudomonadati</taxon>
        <taxon>Pseudomonadota</taxon>
        <taxon>Alphaproteobacteria</taxon>
        <taxon>Hyphomicrobiales</taxon>
        <taxon>Nitrobacteraceae</taxon>
        <taxon>Nitrobacter</taxon>
    </lineage>
</organism>
<evidence type="ECO:0000256" key="6">
    <source>
        <dbReference type="ARBA" id="ARBA00022827"/>
    </source>
</evidence>
<dbReference type="InterPro" id="IPR024932">
    <property type="entry name" value="ApbE"/>
</dbReference>
<accession>A0A1V4HUT3</accession>
<comment type="cofactor">
    <cofactor evidence="11">
        <name>Mg(2+)</name>
        <dbReference type="ChEBI" id="CHEBI:18420"/>
    </cofactor>
    <cofactor evidence="11">
        <name>Mn(2+)</name>
        <dbReference type="ChEBI" id="CHEBI:29035"/>
    </cofactor>
    <text evidence="11">Magnesium. Can also use manganese.</text>
</comment>
<keyword evidence="5 10" id="KW-0479">Metal-binding</keyword>
<name>A0A1V4HUT3_NITVU</name>
<dbReference type="Gene3D" id="3.10.520.10">
    <property type="entry name" value="ApbE-like domains"/>
    <property type="match status" value="1"/>
</dbReference>
<dbReference type="STRING" id="29421.B2M20_16310"/>
<keyword evidence="3 10" id="KW-0285">Flavoprotein</keyword>
<dbReference type="InterPro" id="IPR003374">
    <property type="entry name" value="ApbE-like_sf"/>
</dbReference>
<evidence type="ECO:0000313" key="12">
    <source>
        <dbReference type="EMBL" id="OPH81727.1"/>
    </source>
</evidence>
<dbReference type="PANTHER" id="PTHR30040">
    <property type="entry name" value="THIAMINE BIOSYNTHESIS LIPOPROTEIN APBE"/>
    <property type="match status" value="1"/>
</dbReference>
<evidence type="ECO:0000256" key="9">
    <source>
        <dbReference type="ARBA" id="ARBA00048540"/>
    </source>
</evidence>
<dbReference type="EMBL" id="MWPQ01000055">
    <property type="protein sequence ID" value="OPH81727.1"/>
    <property type="molecule type" value="Genomic_DNA"/>
</dbReference>
<evidence type="ECO:0000256" key="2">
    <source>
        <dbReference type="ARBA" id="ARBA00016337"/>
    </source>
</evidence>
<dbReference type="EC" id="2.7.1.180" evidence="1 10"/>
<evidence type="ECO:0000256" key="5">
    <source>
        <dbReference type="ARBA" id="ARBA00022723"/>
    </source>
</evidence>
<comment type="catalytic activity">
    <reaction evidence="9 10">
        <text>L-threonyl-[protein] + FAD = FMN-L-threonyl-[protein] + AMP + H(+)</text>
        <dbReference type="Rhea" id="RHEA:36847"/>
        <dbReference type="Rhea" id="RHEA-COMP:11060"/>
        <dbReference type="Rhea" id="RHEA-COMP:11061"/>
        <dbReference type="ChEBI" id="CHEBI:15378"/>
        <dbReference type="ChEBI" id="CHEBI:30013"/>
        <dbReference type="ChEBI" id="CHEBI:57692"/>
        <dbReference type="ChEBI" id="CHEBI:74257"/>
        <dbReference type="ChEBI" id="CHEBI:456215"/>
        <dbReference type="EC" id="2.7.1.180"/>
    </reaction>
</comment>
<feature type="binding site" evidence="11">
    <location>
        <position position="294"/>
    </location>
    <ligand>
        <name>Mg(2+)</name>
        <dbReference type="ChEBI" id="CHEBI:18420"/>
    </ligand>
</feature>
<dbReference type="SUPFAM" id="SSF143631">
    <property type="entry name" value="ApbE-like"/>
    <property type="match status" value="1"/>
</dbReference>
<dbReference type="RefSeq" id="WP_079448078.1">
    <property type="nucleotide sequence ID" value="NZ_MWPQ01000055.1"/>
</dbReference>
<dbReference type="Proteomes" id="UP000189940">
    <property type="component" value="Unassembled WGS sequence"/>
</dbReference>
<dbReference type="Pfam" id="PF02424">
    <property type="entry name" value="ApbE"/>
    <property type="match status" value="1"/>
</dbReference>
<feature type="binding site" evidence="11">
    <location>
        <position position="174"/>
    </location>
    <ligand>
        <name>Mg(2+)</name>
        <dbReference type="ChEBI" id="CHEBI:18420"/>
    </ligand>
</feature>